<accession>A0ABR7J6Y7</accession>
<protein>
    <submittedName>
        <fullName evidence="1">Uncharacterized protein</fullName>
    </submittedName>
</protein>
<organism evidence="1 2">
    <name type="scientific">Flavobacterium kayseriense</name>
    <dbReference type="NCBI Taxonomy" id="2764714"/>
    <lineage>
        <taxon>Bacteria</taxon>
        <taxon>Pseudomonadati</taxon>
        <taxon>Bacteroidota</taxon>
        <taxon>Flavobacteriia</taxon>
        <taxon>Flavobacteriales</taxon>
        <taxon>Flavobacteriaceae</taxon>
        <taxon>Flavobacterium</taxon>
    </lineage>
</organism>
<proteinExistence type="predicted"/>
<evidence type="ECO:0000313" key="1">
    <source>
        <dbReference type="EMBL" id="MBC5841104.1"/>
    </source>
</evidence>
<gene>
    <name evidence="1" type="ORF">H8R23_06775</name>
</gene>
<keyword evidence="2" id="KW-1185">Reference proteome</keyword>
<dbReference type="EMBL" id="JACRUJ010000002">
    <property type="protein sequence ID" value="MBC5841104.1"/>
    <property type="molecule type" value="Genomic_DNA"/>
</dbReference>
<dbReference type="RefSeq" id="WP_187009700.1">
    <property type="nucleotide sequence ID" value="NZ_JACRUI010000002.1"/>
</dbReference>
<name>A0ABR7J6Y7_9FLAO</name>
<reference evidence="1 2" key="1">
    <citation type="submission" date="2020-08" db="EMBL/GenBank/DDBJ databases">
        <title>Description of novel Flavobacterium F-380 isolate.</title>
        <authorList>
            <person name="Saticioglu I.B."/>
            <person name="Duman M."/>
            <person name="Altun S."/>
        </authorList>
    </citation>
    <scope>NUCLEOTIDE SEQUENCE [LARGE SCALE GENOMIC DNA]</scope>
    <source>
        <strain evidence="1 2">F-380</strain>
    </source>
</reference>
<evidence type="ECO:0000313" key="2">
    <source>
        <dbReference type="Proteomes" id="UP000629963"/>
    </source>
</evidence>
<dbReference type="Proteomes" id="UP000629963">
    <property type="component" value="Unassembled WGS sequence"/>
</dbReference>
<sequence length="359" mass="41362">MINDNIISFLTNRDWLISSQNHQFIELFPPEQFNLPENFRLHIPTLLDKIDSSIFINNILEIVSEFYSLTIEDLNVLLKNESTVLKIRIHDEKTVDGKISLTRFDDVVDSIRSILRDTASFVIDKSVTSTRVPEEVAKYLNLCNFMQTEKGSFIAKIQLPSKELIKDSELFDREEIFSQEINNKLSEVLSFVSLNILEGDVQVSEEYLIENEAIINIKLFKDIETFFDRSNLKNVDFTFHNITSSNTIENLNITKQKIFKLTQFVEQIESHSYEVGEFTFTGKIVSLKSKDPDGLKNSVVFTGIYDNMAIIVSANLDSELYKDAIEAHKMKQNITITGLAKKTKTKARFIEITKFKIEE</sequence>
<comment type="caution">
    <text evidence="1">The sequence shown here is derived from an EMBL/GenBank/DDBJ whole genome shotgun (WGS) entry which is preliminary data.</text>
</comment>